<reference evidence="2" key="1">
    <citation type="submission" date="2014-09" db="EMBL/GenBank/DDBJ databases">
        <authorList>
            <person name="Magalhaes I.L.F."/>
            <person name="Oliveira U."/>
            <person name="Santos F.R."/>
            <person name="Vidigal T.H.D.A."/>
            <person name="Brescovit A.D."/>
            <person name="Santos A.J."/>
        </authorList>
    </citation>
    <scope>NUCLEOTIDE SEQUENCE</scope>
    <source>
        <tissue evidence="2">Shoot tissue taken approximately 20 cm above the soil surface</tissue>
    </source>
</reference>
<reference evidence="2" key="2">
    <citation type="journal article" date="2015" name="Data Brief">
        <title>Shoot transcriptome of the giant reed, Arundo donax.</title>
        <authorList>
            <person name="Barrero R.A."/>
            <person name="Guerrero F.D."/>
            <person name="Moolhuijzen P."/>
            <person name="Goolsby J.A."/>
            <person name="Tidwell J."/>
            <person name="Bellgard S.E."/>
            <person name="Bellgard M.I."/>
        </authorList>
    </citation>
    <scope>NUCLEOTIDE SEQUENCE</scope>
    <source>
        <tissue evidence="2">Shoot tissue taken approximately 20 cm above the soil surface</tissue>
    </source>
</reference>
<proteinExistence type="predicted"/>
<dbReference type="EMBL" id="GBRH01162656">
    <property type="protein sequence ID" value="JAE35240.1"/>
    <property type="molecule type" value="Transcribed_RNA"/>
</dbReference>
<dbReference type="AlphaFoldDB" id="A0A0A9HDJ8"/>
<feature type="compositionally biased region" description="Polar residues" evidence="1">
    <location>
        <begin position="27"/>
        <end position="37"/>
    </location>
</feature>
<name>A0A0A9HDJ8_ARUDO</name>
<accession>A0A0A9HDJ8</accession>
<evidence type="ECO:0000313" key="2">
    <source>
        <dbReference type="EMBL" id="JAE35240.1"/>
    </source>
</evidence>
<sequence>MGAAQLWTRRGHGRAWPQAGAAPRVSSGISCAATGSVSDGAGNLPRRRVEGAPAPTLEREWEGQGED</sequence>
<evidence type="ECO:0000256" key="1">
    <source>
        <dbReference type="SAM" id="MobiDB-lite"/>
    </source>
</evidence>
<protein>
    <submittedName>
        <fullName evidence="2">Uncharacterized protein</fullName>
    </submittedName>
</protein>
<organism evidence="2">
    <name type="scientific">Arundo donax</name>
    <name type="common">Giant reed</name>
    <name type="synonym">Donax arundinaceus</name>
    <dbReference type="NCBI Taxonomy" id="35708"/>
    <lineage>
        <taxon>Eukaryota</taxon>
        <taxon>Viridiplantae</taxon>
        <taxon>Streptophyta</taxon>
        <taxon>Embryophyta</taxon>
        <taxon>Tracheophyta</taxon>
        <taxon>Spermatophyta</taxon>
        <taxon>Magnoliopsida</taxon>
        <taxon>Liliopsida</taxon>
        <taxon>Poales</taxon>
        <taxon>Poaceae</taxon>
        <taxon>PACMAD clade</taxon>
        <taxon>Arundinoideae</taxon>
        <taxon>Arundineae</taxon>
        <taxon>Arundo</taxon>
    </lineage>
</organism>
<feature type="region of interest" description="Disordered" evidence="1">
    <location>
        <begin position="1"/>
        <end position="67"/>
    </location>
</feature>
<feature type="compositionally biased region" description="Basic and acidic residues" evidence="1">
    <location>
        <begin position="57"/>
        <end position="67"/>
    </location>
</feature>